<evidence type="ECO:0000256" key="3">
    <source>
        <dbReference type="ARBA" id="ARBA00022527"/>
    </source>
</evidence>
<feature type="binding site" evidence="10">
    <location>
        <position position="112"/>
    </location>
    <ligand>
        <name>ATP</name>
        <dbReference type="ChEBI" id="CHEBI:30616"/>
    </ligand>
</feature>
<keyword evidence="8 10" id="KW-0067">ATP-binding</keyword>
<comment type="similarity">
    <text evidence="1">Belongs to the protein kinase superfamily. CMGC Ser/Thr protein kinase family. CDC2/CDKX subfamily.</text>
</comment>
<dbReference type="EnsemblPlants" id="AET3Gv20975200.6">
    <property type="protein sequence ID" value="AET3Gv20975200.6"/>
    <property type="gene ID" value="AET3Gv20975200"/>
</dbReference>
<dbReference type="InterPro" id="IPR017441">
    <property type="entry name" value="Protein_kinase_ATP_BS"/>
</dbReference>
<dbReference type="PROSITE" id="PS00108">
    <property type="entry name" value="PROTEIN_KINASE_ST"/>
    <property type="match status" value="1"/>
</dbReference>
<keyword evidence="6 10" id="KW-0547">Nucleotide-binding</keyword>
<dbReference type="PROSITE" id="PS00107">
    <property type="entry name" value="PROTEIN_KINASE_ATP"/>
    <property type="match status" value="1"/>
</dbReference>
<evidence type="ECO:0000313" key="13">
    <source>
        <dbReference type="EnsemblPlants" id="AET3Gv20975200.6"/>
    </source>
</evidence>
<evidence type="ECO:0000256" key="4">
    <source>
        <dbReference type="ARBA" id="ARBA00022553"/>
    </source>
</evidence>
<accession>A0A453GDZ5</accession>
<keyword evidence="4" id="KW-0597">Phosphoprotein</keyword>
<comment type="catalytic activity">
    <reaction evidence="9">
        <text>[DNA-directed RNA polymerase] + ATP = phospho-[DNA-directed RNA polymerase] + ADP + H(+)</text>
        <dbReference type="Rhea" id="RHEA:10216"/>
        <dbReference type="Rhea" id="RHEA-COMP:11321"/>
        <dbReference type="Rhea" id="RHEA-COMP:11322"/>
        <dbReference type="ChEBI" id="CHEBI:15378"/>
        <dbReference type="ChEBI" id="CHEBI:30616"/>
        <dbReference type="ChEBI" id="CHEBI:43176"/>
        <dbReference type="ChEBI" id="CHEBI:68546"/>
        <dbReference type="ChEBI" id="CHEBI:456216"/>
        <dbReference type="EC" id="2.7.11.23"/>
    </reaction>
</comment>
<evidence type="ECO:0000256" key="10">
    <source>
        <dbReference type="PROSITE-ProRule" id="PRU10141"/>
    </source>
</evidence>
<evidence type="ECO:0000256" key="7">
    <source>
        <dbReference type="ARBA" id="ARBA00022777"/>
    </source>
</evidence>
<evidence type="ECO:0000256" key="1">
    <source>
        <dbReference type="ARBA" id="ARBA00006485"/>
    </source>
</evidence>
<sequence length="325" mass="35194">MGCLLGKLADAPGSSLFFPAAVAAKAGEADAEAQLSAPAPVHIAAVKKDASGWPLWLSSAAGDALQGWAPRSADAFQKLEKVNTNKSRIGSGTYSNVYKAIEVETGAVVALKKVRVDGVGEAESARFMAREIALLRRLGEHDNVVRLHGLVTSRLATAPSLYLVFEYMDHDLTGLVSAATASGTRFTLPQSPNGTKFLFSNRRRIIDRSSVKCYMKQLLSGIEHCHNKGVLHRDIKSSNLLVSEDGILKIADFGLATHFDPDNPRPMTSQVITLWYRPPELMLGTTHYSVGVDLWSVGCVLAELLLGEPIFPGRTEVCPYDTRFT</sequence>
<dbReference type="AlphaFoldDB" id="A0A453GDZ5"/>
<feature type="domain" description="Protein kinase" evidence="12">
    <location>
        <begin position="83"/>
        <end position="325"/>
    </location>
</feature>
<dbReference type="InterPro" id="IPR050108">
    <property type="entry name" value="CDK"/>
</dbReference>
<reference evidence="13" key="4">
    <citation type="submission" date="2019-03" db="UniProtKB">
        <authorList>
            <consortium name="EnsemblPlants"/>
        </authorList>
    </citation>
    <scope>IDENTIFICATION</scope>
</reference>
<dbReference type="GO" id="GO:0032968">
    <property type="term" value="P:positive regulation of transcription elongation by RNA polymerase II"/>
    <property type="evidence" value="ECO:0007669"/>
    <property type="project" value="TreeGrafter"/>
</dbReference>
<dbReference type="PANTHER" id="PTHR24056">
    <property type="entry name" value="CELL DIVISION PROTEIN KINASE"/>
    <property type="match status" value="1"/>
</dbReference>
<name>A0A453GDZ5_AEGTS</name>
<dbReference type="PANTHER" id="PTHR24056:SF358">
    <property type="entry name" value="PROTEIN KINASE DOMAIN-CONTAINING PROTEIN"/>
    <property type="match status" value="1"/>
</dbReference>
<keyword evidence="7" id="KW-0418">Kinase</keyword>
<evidence type="ECO:0000259" key="12">
    <source>
        <dbReference type="PROSITE" id="PS50011"/>
    </source>
</evidence>
<evidence type="ECO:0000256" key="5">
    <source>
        <dbReference type="ARBA" id="ARBA00022679"/>
    </source>
</evidence>
<dbReference type="Gramene" id="AET3Gv20975200.6">
    <property type="protein sequence ID" value="AET3Gv20975200.6"/>
    <property type="gene ID" value="AET3Gv20975200"/>
</dbReference>
<dbReference type="SUPFAM" id="SSF56112">
    <property type="entry name" value="Protein kinase-like (PK-like)"/>
    <property type="match status" value="1"/>
</dbReference>
<evidence type="ECO:0000256" key="11">
    <source>
        <dbReference type="RuleBase" id="RU000304"/>
    </source>
</evidence>
<dbReference type="GO" id="GO:0008353">
    <property type="term" value="F:RNA polymerase II CTD heptapeptide repeat kinase activity"/>
    <property type="evidence" value="ECO:0007669"/>
    <property type="project" value="UniProtKB-EC"/>
</dbReference>
<dbReference type="GO" id="GO:0000307">
    <property type="term" value="C:cyclin-dependent protein kinase holoenzyme complex"/>
    <property type="evidence" value="ECO:0007669"/>
    <property type="project" value="TreeGrafter"/>
</dbReference>
<dbReference type="InterPro" id="IPR000719">
    <property type="entry name" value="Prot_kinase_dom"/>
</dbReference>
<reference evidence="13" key="5">
    <citation type="journal article" date="2021" name="G3 (Bethesda)">
        <title>Aegilops tauschii genome assembly Aet v5.0 features greater sequence contiguity and improved annotation.</title>
        <authorList>
            <person name="Wang L."/>
            <person name="Zhu T."/>
            <person name="Rodriguez J.C."/>
            <person name="Deal K.R."/>
            <person name="Dubcovsky J."/>
            <person name="McGuire P.E."/>
            <person name="Lux T."/>
            <person name="Spannagl M."/>
            <person name="Mayer K.F.X."/>
            <person name="Baldrich P."/>
            <person name="Meyers B.C."/>
            <person name="Huo N."/>
            <person name="Gu Y.Q."/>
            <person name="Zhou H."/>
            <person name="Devos K.M."/>
            <person name="Bennetzen J.L."/>
            <person name="Unver T."/>
            <person name="Budak H."/>
            <person name="Gulick P.J."/>
            <person name="Galiba G."/>
            <person name="Kalapos B."/>
            <person name="Nelson D.R."/>
            <person name="Li P."/>
            <person name="You F.M."/>
            <person name="Luo M.C."/>
            <person name="Dvorak J."/>
        </authorList>
    </citation>
    <scope>NUCLEOTIDE SEQUENCE [LARGE SCALE GENOMIC DNA]</scope>
    <source>
        <strain evidence="13">cv. AL8/78</strain>
    </source>
</reference>
<dbReference type="FunFam" id="1.10.510.10:FF:000624">
    <property type="entry name" value="Mitogen-activated protein kinase"/>
    <property type="match status" value="1"/>
</dbReference>
<dbReference type="GO" id="GO:0005524">
    <property type="term" value="F:ATP binding"/>
    <property type="evidence" value="ECO:0007669"/>
    <property type="project" value="UniProtKB-UniRule"/>
</dbReference>
<reference evidence="14" key="2">
    <citation type="journal article" date="2017" name="Nat. Plants">
        <title>The Aegilops tauschii genome reveals multiple impacts of transposons.</title>
        <authorList>
            <person name="Zhao G."/>
            <person name="Zou C."/>
            <person name="Li K."/>
            <person name="Wang K."/>
            <person name="Li T."/>
            <person name="Gao L."/>
            <person name="Zhang X."/>
            <person name="Wang H."/>
            <person name="Yang Z."/>
            <person name="Liu X."/>
            <person name="Jiang W."/>
            <person name="Mao L."/>
            <person name="Kong X."/>
            <person name="Jiao Y."/>
            <person name="Jia J."/>
        </authorList>
    </citation>
    <scope>NUCLEOTIDE SEQUENCE [LARGE SCALE GENOMIC DNA]</scope>
    <source>
        <strain evidence="14">cv. AL8/78</strain>
    </source>
</reference>
<dbReference type="InterPro" id="IPR008271">
    <property type="entry name" value="Ser/Thr_kinase_AS"/>
</dbReference>
<evidence type="ECO:0000256" key="6">
    <source>
        <dbReference type="ARBA" id="ARBA00022741"/>
    </source>
</evidence>
<protein>
    <recommendedName>
        <fullName evidence="2">[RNA-polymerase]-subunit kinase</fullName>
        <ecNumber evidence="2">2.7.11.23</ecNumber>
    </recommendedName>
</protein>
<evidence type="ECO:0000256" key="2">
    <source>
        <dbReference type="ARBA" id="ARBA00012409"/>
    </source>
</evidence>
<proteinExistence type="inferred from homology"/>
<dbReference type="EC" id="2.7.11.23" evidence="2"/>
<reference evidence="14" key="1">
    <citation type="journal article" date="2014" name="Science">
        <title>Ancient hybridizations among the ancestral genomes of bread wheat.</title>
        <authorList>
            <consortium name="International Wheat Genome Sequencing Consortium,"/>
            <person name="Marcussen T."/>
            <person name="Sandve S.R."/>
            <person name="Heier L."/>
            <person name="Spannagl M."/>
            <person name="Pfeifer M."/>
            <person name="Jakobsen K.S."/>
            <person name="Wulff B.B."/>
            <person name="Steuernagel B."/>
            <person name="Mayer K.F."/>
            <person name="Olsen O.A."/>
        </authorList>
    </citation>
    <scope>NUCLEOTIDE SEQUENCE [LARGE SCALE GENOMIC DNA]</scope>
    <source>
        <strain evidence="14">cv. AL8/78</strain>
    </source>
</reference>
<evidence type="ECO:0000256" key="9">
    <source>
        <dbReference type="ARBA" id="ARBA00049280"/>
    </source>
</evidence>
<organism evidence="13 14">
    <name type="scientific">Aegilops tauschii subsp. strangulata</name>
    <name type="common">Goatgrass</name>
    <dbReference type="NCBI Taxonomy" id="200361"/>
    <lineage>
        <taxon>Eukaryota</taxon>
        <taxon>Viridiplantae</taxon>
        <taxon>Streptophyta</taxon>
        <taxon>Embryophyta</taxon>
        <taxon>Tracheophyta</taxon>
        <taxon>Spermatophyta</taxon>
        <taxon>Magnoliopsida</taxon>
        <taxon>Liliopsida</taxon>
        <taxon>Poales</taxon>
        <taxon>Poaceae</taxon>
        <taxon>BOP clade</taxon>
        <taxon>Pooideae</taxon>
        <taxon>Triticodae</taxon>
        <taxon>Triticeae</taxon>
        <taxon>Triticinae</taxon>
        <taxon>Aegilops</taxon>
    </lineage>
</organism>
<evidence type="ECO:0000313" key="14">
    <source>
        <dbReference type="Proteomes" id="UP000015105"/>
    </source>
</evidence>
<dbReference type="Gene3D" id="3.30.200.20">
    <property type="entry name" value="Phosphorylase Kinase, domain 1"/>
    <property type="match status" value="1"/>
</dbReference>
<dbReference type="Proteomes" id="UP000015105">
    <property type="component" value="Chromosome 3D"/>
</dbReference>
<dbReference type="Gene3D" id="1.10.510.10">
    <property type="entry name" value="Transferase(Phosphotransferase) domain 1"/>
    <property type="match status" value="1"/>
</dbReference>
<dbReference type="SMART" id="SM00220">
    <property type="entry name" value="S_TKc"/>
    <property type="match status" value="1"/>
</dbReference>
<reference evidence="13" key="3">
    <citation type="journal article" date="2017" name="Nature">
        <title>Genome sequence of the progenitor of the wheat D genome Aegilops tauschii.</title>
        <authorList>
            <person name="Luo M.C."/>
            <person name="Gu Y.Q."/>
            <person name="Puiu D."/>
            <person name="Wang H."/>
            <person name="Twardziok S.O."/>
            <person name="Deal K.R."/>
            <person name="Huo N."/>
            <person name="Zhu T."/>
            <person name="Wang L."/>
            <person name="Wang Y."/>
            <person name="McGuire P.E."/>
            <person name="Liu S."/>
            <person name="Long H."/>
            <person name="Ramasamy R.K."/>
            <person name="Rodriguez J.C."/>
            <person name="Van S.L."/>
            <person name="Yuan L."/>
            <person name="Wang Z."/>
            <person name="Xia Z."/>
            <person name="Xiao L."/>
            <person name="Anderson O.D."/>
            <person name="Ouyang S."/>
            <person name="Liang Y."/>
            <person name="Zimin A.V."/>
            <person name="Pertea G."/>
            <person name="Qi P."/>
            <person name="Bennetzen J.L."/>
            <person name="Dai X."/>
            <person name="Dawson M.W."/>
            <person name="Muller H.G."/>
            <person name="Kugler K."/>
            <person name="Rivarola-Duarte L."/>
            <person name="Spannagl M."/>
            <person name="Mayer K.F.X."/>
            <person name="Lu F.H."/>
            <person name="Bevan M.W."/>
            <person name="Leroy P."/>
            <person name="Li P."/>
            <person name="You F.M."/>
            <person name="Sun Q."/>
            <person name="Liu Z."/>
            <person name="Lyons E."/>
            <person name="Wicker T."/>
            <person name="Salzberg S.L."/>
            <person name="Devos K.M."/>
            <person name="Dvorak J."/>
        </authorList>
    </citation>
    <scope>NUCLEOTIDE SEQUENCE [LARGE SCALE GENOMIC DNA]</scope>
    <source>
        <strain evidence="13">cv. AL8/78</strain>
    </source>
</reference>
<keyword evidence="3 11" id="KW-0723">Serine/threonine-protein kinase</keyword>
<dbReference type="PROSITE" id="PS50011">
    <property type="entry name" value="PROTEIN_KINASE_DOM"/>
    <property type="match status" value="1"/>
</dbReference>
<dbReference type="Pfam" id="PF00069">
    <property type="entry name" value="Pkinase"/>
    <property type="match status" value="1"/>
</dbReference>
<keyword evidence="14" id="KW-1185">Reference proteome</keyword>
<evidence type="ECO:0000256" key="8">
    <source>
        <dbReference type="ARBA" id="ARBA00022840"/>
    </source>
</evidence>
<keyword evidence="5" id="KW-0808">Transferase</keyword>
<dbReference type="FunFam" id="3.30.200.20:FF:000021">
    <property type="entry name" value="probable serine/threonine-protein kinase At1g54610"/>
    <property type="match status" value="1"/>
</dbReference>
<dbReference type="InterPro" id="IPR011009">
    <property type="entry name" value="Kinase-like_dom_sf"/>
</dbReference>
<dbReference type="GO" id="GO:0005634">
    <property type="term" value="C:nucleus"/>
    <property type="evidence" value="ECO:0007669"/>
    <property type="project" value="TreeGrafter"/>
</dbReference>